<dbReference type="Proteomes" id="UP001634007">
    <property type="component" value="Unassembled WGS sequence"/>
</dbReference>
<dbReference type="EMBL" id="JBJKBG010000006">
    <property type="protein sequence ID" value="KAL3732919.1"/>
    <property type="molecule type" value="Genomic_DNA"/>
</dbReference>
<sequence>MARNTKARFTVAFVLLLLVLHVSSSLLLSEARPLRFVATGSVSGNPVKRGIEASIERLPMEAIKAGGWKSPRGKGQGYFVTIKNSGPSPGGMGHLSEAVTPLGQDSLHYYSFSSLAIDDVLLILLNYMSSWNLDNDLLNRIC</sequence>
<keyword evidence="3" id="KW-1185">Reference proteome</keyword>
<evidence type="ECO:0000313" key="2">
    <source>
        <dbReference type="EMBL" id="KAL3732919.1"/>
    </source>
</evidence>
<accession>A0ABD3JYE6</accession>
<comment type="caution">
    <text evidence="2">The sequence shown here is derived from an EMBL/GenBank/DDBJ whole genome shotgun (WGS) entry which is preliminary data.</text>
</comment>
<evidence type="ECO:0000256" key="1">
    <source>
        <dbReference type="SAM" id="SignalP"/>
    </source>
</evidence>
<protein>
    <submittedName>
        <fullName evidence="2">Uncharacterized protein</fullName>
    </submittedName>
</protein>
<name>A0ABD3JYE6_EUCGL</name>
<gene>
    <name evidence="2" type="ORF">ACJRO7_022440</name>
</gene>
<dbReference type="AlphaFoldDB" id="A0ABD3JYE6"/>
<organism evidence="2 3">
    <name type="scientific">Eucalyptus globulus</name>
    <name type="common">Tasmanian blue gum</name>
    <dbReference type="NCBI Taxonomy" id="34317"/>
    <lineage>
        <taxon>Eukaryota</taxon>
        <taxon>Viridiplantae</taxon>
        <taxon>Streptophyta</taxon>
        <taxon>Embryophyta</taxon>
        <taxon>Tracheophyta</taxon>
        <taxon>Spermatophyta</taxon>
        <taxon>Magnoliopsida</taxon>
        <taxon>eudicotyledons</taxon>
        <taxon>Gunneridae</taxon>
        <taxon>Pentapetalae</taxon>
        <taxon>rosids</taxon>
        <taxon>malvids</taxon>
        <taxon>Myrtales</taxon>
        <taxon>Myrtaceae</taxon>
        <taxon>Myrtoideae</taxon>
        <taxon>Eucalypteae</taxon>
        <taxon>Eucalyptus</taxon>
    </lineage>
</organism>
<feature type="chain" id="PRO_5044815874" evidence="1">
    <location>
        <begin position="25"/>
        <end position="142"/>
    </location>
</feature>
<keyword evidence="1" id="KW-0732">Signal</keyword>
<evidence type="ECO:0000313" key="3">
    <source>
        <dbReference type="Proteomes" id="UP001634007"/>
    </source>
</evidence>
<proteinExistence type="predicted"/>
<reference evidence="2 3" key="1">
    <citation type="submission" date="2024-11" db="EMBL/GenBank/DDBJ databases">
        <title>Chromosome-level genome assembly of Eucalyptus globulus Labill. provides insights into its genome evolution.</title>
        <authorList>
            <person name="Li X."/>
        </authorList>
    </citation>
    <scope>NUCLEOTIDE SEQUENCE [LARGE SCALE GENOMIC DNA]</scope>
    <source>
        <strain evidence="2">CL2024</strain>
        <tissue evidence="2">Fresh tender leaves</tissue>
    </source>
</reference>
<feature type="signal peptide" evidence="1">
    <location>
        <begin position="1"/>
        <end position="24"/>
    </location>
</feature>